<reference evidence="1" key="1">
    <citation type="journal article" date="2019" name="Environ. Microbiol.">
        <title>Fungal ecological strategies reflected in gene transcription - a case study of two litter decomposers.</title>
        <authorList>
            <person name="Barbi F."/>
            <person name="Kohler A."/>
            <person name="Barry K."/>
            <person name="Baskaran P."/>
            <person name="Daum C."/>
            <person name="Fauchery L."/>
            <person name="Ihrmark K."/>
            <person name="Kuo A."/>
            <person name="LaButti K."/>
            <person name="Lipzen A."/>
            <person name="Morin E."/>
            <person name="Grigoriev I.V."/>
            <person name="Henrissat B."/>
            <person name="Lindahl B."/>
            <person name="Martin F."/>
        </authorList>
    </citation>
    <scope>NUCLEOTIDE SEQUENCE</scope>
    <source>
        <strain evidence="1">JB14</strain>
    </source>
</reference>
<gene>
    <name evidence="1" type="ORF">BT96DRAFT_1073950</name>
</gene>
<dbReference type="EMBL" id="ML769743">
    <property type="protein sequence ID" value="KAE9388447.1"/>
    <property type="molecule type" value="Genomic_DNA"/>
</dbReference>
<name>A0A6A4GTF6_9AGAR</name>
<dbReference type="OrthoDB" id="3025853at2759"/>
<dbReference type="Proteomes" id="UP000799118">
    <property type="component" value="Unassembled WGS sequence"/>
</dbReference>
<protein>
    <submittedName>
        <fullName evidence="1">Uncharacterized protein</fullName>
    </submittedName>
</protein>
<proteinExistence type="predicted"/>
<evidence type="ECO:0000313" key="1">
    <source>
        <dbReference type="EMBL" id="KAE9388447.1"/>
    </source>
</evidence>
<dbReference type="AlphaFoldDB" id="A0A6A4GTF6"/>
<accession>A0A6A4GTF6</accession>
<sequence>MMGILANASIAGSLPDIYNFNGHIKLPPALTPTGCTLRTRNVHNCAAEKFNKDITQDVGPPLEPLYGILQEEFEELVFSEPYCTEVGPLPLFLRKKIVWECLANAEKSEKDKAGKEKAGKSIRGSMVLGKPITRVPGQ</sequence>
<evidence type="ECO:0000313" key="2">
    <source>
        <dbReference type="Proteomes" id="UP000799118"/>
    </source>
</evidence>
<keyword evidence="2" id="KW-1185">Reference proteome</keyword>
<organism evidence="1 2">
    <name type="scientific">Gymnopus androsaceus JB14</name>
    <dbReference type="NCBI Taxonomy" id="1447944"/>
    <lineage>
        <taxon>Eukaryota</taxon>
        <taxon>Fungi</taxon>
        <taxon>Dikarya</taxon>
        <taxon>Basidiomycota</taxon>
        <taxon>Agaricomycotina</taxon>
        <taxon>Agaricomycetes</taxon>
        <taxon>Agaricomycetidae</taxon>
        <taxon>Agaricales</taxon>
        <taxon>Marasmiineae</taxon>
        <taxon>Omphalotaceae</taxon>
        <taxon>Gymnopus</taxon>
    </lineage>
</organism>